<dbReference type="GO" id="GO:0009307">
    <property type="term" value="P:DNA restriction-modification system"/>
    <property type="evidence" value="ECO:0007669"/>
    <property type="project" value="UniProtKB-KW"/>
</dbReference>
<evidence type="ECO:0000313" key="6">
    <source>
        <dbReference type="Proteomes" id="UP000316123"/>
    </source>
</evidence>
<evidence type="ECO:0000313" key="5">
    <source>
        <dbReference type="EMBL" id="TWR59669.1"/>
    </source>
</evidence>
<dbReference type="InterPro" id="IPR051212">
    <property type="entry name" value="Type-I_RE_S_subunit"/>
</dbReference>
<dbReference type="Gene3D" id="3.90.220.20">
    <property type="entry name" value="DNA methylase specificity domains"/>
    <property type="match status" value="1"/>
</dbReference>
<evidence type="ECO:0000256" key="1">
    <source>
        <dbReference type="ARBA" id="ARBA00010923"/>
    </source>
</evidence>
<keyword evidence="5" id="KW-0540">Nuclease</keyword>
<evidence type="ECO:0000256" key="3">
    <source>
        <dbReference type="ARBA" id="ARBA00023125"/>
    </source>
</evidence>
<dbReference type="Proteomes" id="UP000316123">
    <property type="component" value="Unassembled WGS sequence"/>
</dbReference>
<organism evidence="5 6">
    <name type="scientific">Pseudomonas marginalis</name>
    <name type="common">Pseudomonas panacis</name>
    <dbReference type="NCBI Taxonomy" id="298"/>
    <lineage>
        <taxon>Bacteria</taxon>
        <taxon>Pseudomonadati</taxon>
        <taxon>Pseudomonadota</taxon>
        <taxon>Gammaproteobacteria</taxon>
        <taxon>Pseudomonadales</taxon>
        <taxon>Pseudomonadaceae</taxon>
        <taxon>Pseudomonas</taxon>
    </lineage>
</organism>
<feature type="domain" description="Type I restriction modification DNA specificity" evidence="4">
    <location>
        <begin position="82"/>
        <end position="156"/>
    </location>
</feature>
<proteinExistence type="inferred from homology"/>
<keyword evidence="2" id="KW-0680">Restriction system</keyword>
<dbReference type="Pfam" id="PF01420">
    <property type="entry name" value="Methylase_S"/>
    <property type="match status" value="1"/>
</dbReference>
<accession>A0A9X9FXP8</accession>
<name>A0A9X9FXP8_PSEMA</name>
<dbReference type="CDD" id="cd16961">
    <property type="entry name" value="RMtype1_S_TRD-CR_like"/>
    <property type="match status" value="1"/>
</dbReference>
<comment type="similarity">
    <text evidence="1">Belongs to the type-I restriction system S methylase family.</text>
</comment>
<keyword evidence="5" id="KW-0255">Endonuclease</keyword>
<evidence type="ECO:0000259" key="4">
    <source>
        <dbReference type="Pfam" id="PF01420"/>
    </source>
</evidence>
<protein>
    <submittedName>
        <fullName evidence="5">Restriction endonuclease subunit S</fullName>
    </submittedName>
</protein>
<dbReference type="PANTHER" id="PTHR43140">
    <property type="entry name" value="TYPE-1 RESTRICTION ENZYME ECOKI SPECIFICITY PROTEIN"/>
    <property type="match status" value="1"/>
</dbReference>
<dbReference type="EMBL" id="VFEQ01000007">
    <property type="protein sequence ID" value="TWR59669.1"/>
    <property type="molecule type" value="Genomic_DNA"/>
</dbReference>
<keyword evidence="3" id="KW-0238">DNA-binding</keyword>
<dbReference type="InterPro" id="IPR044946">
    <property type="entry name" value="Restrct_endonuc_typeI_TRD_sf"/>
</dbReference>
<dbReference type="GO" id="GO:0003677">
    <property type="term" value="F:DNA binding"/>
    <property type="evidence" value="ECO:0007669"/>
    <property type="project" value="UniProtKB-KW"/>
</dbReference>
<reference evidence="5 6" key="1">
    <citation type="submission" date="2019-06" db="EMBL/GenBank/DDBJ databases">
        <title>Pseudomonas bimorpha sp. nov. isolated from bovine raw milk and skim milk concentrate.</title>
        <authorList>
            <person name="Hofmann K."/>
            <person name="Huptas C."/>
            <person name="Doll E."/>
            <person name="Scherer S."/>
            <person name="Wenning M."/>
        </authorList>
    </citation>
    <scope>NUCLEOTIDE SEQUENCE [LARGE SCALE GENOMIC DNA]</scope>
    <source>
        <strain evidence="5 6">DSM 13124</strain>
    </source>
</reference>
<dbReference type="InterPro" id="IPR000055">
    <property type="entry name" value="Restrct_endonuc_typeI_TRD"/>
</dbReference>
<evidence type="ECO:0000256" key="2">
    <source>
        <dbReference type="ARBA" id="ARBA00022747"/>
    </source>
</evidence>
<keyword evidence="5" id="KW-0378">Hydrolase</keyword>
<comment type="caution">
    <text evidence="5">The sequence shown here is derived from an EMBL/GenBank/DDBJ whole genome shotgun (WGS) entry which is preliminary data.</text>
</comment>
<dbReference type="GO" id="GO:0004519">
    <property type="term" value="F:endonuclease activity"/>
    <property type="evidence" value="ECO:0007669"/>
    <property type="project" value="UniProtKB-KW"/>
</dbReference>
<gene>
    <name evidence="5" type="ORF">FIV41_12995</name>
</gene>
<dbReference type="RefSeq" id="WP_065946567.1">
    <property type="nucleotide sequence ID" value="NZ_FNSU01000003.1"/>
</dbReference>
<dbReference type="OrthoDB" id="5465337at2"/>
<dbReference type="PANTHER" id="PTHR43140:SF1">
    <property type="entry name" value="TYPE I RESTRICTION ENZYME ECOKI SPECIFICITY SUBUNIT"/>
    <property type="match status" value="1"/>
</dbReference>
<sequence>MKLTKIRTAVVFRSNPPQENPDGNVRAVAIRDLVSSKPLHWHELPRVWLDEKYLSHCLRPGDVVLPSRGDYYKAWFFEGAEEPVFPMGQLNVITPEANLNGRFLAWYLNQPATQVKISVMLTGTGIKALTKSALLSLEIEVPAMDRQKQIAEMDETTEKMAAIRHRLSELDRLETTFLTNLILREGVRHA</sequence>
<dbReference type="SUPFAM" id="SSF116734">
    <property type="entry name" value="DNA methylase specificity domain"/>
    <property type="match status" value="1"/>
</dbReference>
<dbReference type="AlphaFoldDB" id="A0A9X9FXP8"/>